<dbReference type="STRING" id="73230.A0A2B7ZHD6"/>
<evidence type="ECO:0000259" key="7">
    <source>
        <dbReference type="Pfam" id="PF01636"/>
    </source>
</evidence>
<dbReference type="InterPro" id="IPR051035">
    <property type="entry name" value="Mito_inheritance_9"/>
</dbReference>
<proteinExistence type="inferred from homology"/>
<dbReference type="InterPro" id="IPR002575">
    <property type="entry name" value="Aminoglycoside_PTrfase"/>
</dbReference>
<organism evidence="8 9">
    <name type="scientific">[Emmonsia] crescens</name>
    <dbReference type="NCBI Taxonomy" id="73230"/>
    <lineage>
        <taxon>Eukaryota</taxon>
        <taxon>Fungi</taxon>
        <taxon>Dikarya</taxon>
        <taxon>Ascomycota</taxon>
        <taxon>Pezizomycotina</taxon>
        <taxon>Eurotiomycetes</taxon>
        <taxon>Eurotiomycetidae</taxon>
        <taxon>Onygenales</taxon>
        <taxon>Ajellomycetaceae</taxon>
        <taxon>Emergomyces</taxon>
    </lineage>
</organism>
<accession>A0A2B7ZHD6</accession>
<dbReference type="PANTHER" id="PTHR36091">
    <property type="entry name" value="ALTERED INHERITANCE OF MITOCHONDRIA PROTEIN 9, MITOCHONDRIAL"/>
    <property type="match status" value="1"/>
</dbReference>
<feature type="domain" description="Aminoglycoside phosphotransferase" evidence="7">
    <location>
        <begin position="90"/>
        <end position="381"/>
    </location>
</feature>
<comment type="subcellular location">
    <subcellularLocation>
        <location evidence="1">Mitochondrion</location>
    </subcellularLocation>
</comment>
<dbReference type="Gene3D" id="3.90.1200.10">
    <property type="match status" value="1"/>
</dbReference>
<dbReference type="VEuPathDB" id="FungiDB:EMCG_04597"/>
<dbReference type="InterPro" id="IPR011009">
    <property type="entry name" value="Kinase-like_dom_sf"/>
</dbReference>
<dbReference type="Gene3D" id="3.30.200.20">
    <property type="entry name" value="Phosphorylase Kinase, domain 1"/>
    <property type="match status" value="1"/>
</dbReference>
<evidence type="ECO:0000313" key="9">
    <source>
        <dbReference type="Proteomes" id="UP000226031"/>
    </source>
</evidence>
<sequence length="580" mass="65427">MYNGISTRALKAHLSIKNSSSKSTYYSLLSSGKADLANTSSHEHLFQYTSGRWLYDEQLQLERRYAKFNVEALRNIASASTVLGAPCTRVTKLPEGFYNKVFSLRTKEEKEEEEEEEVIARIPNPNAGSSRYVVASEVATLDFLRNVLGIPVPEVVAWSSSPPSGCSTTNSVGAEYMLMRRVKGRQLSDVWESMSEAQRFGLVKNVVAIEAKLARVNMPGYGSLYYKDCYPDGIAMTADTVASPELRADSIIGKFVLGPSTDRLFWVDGRGALEVDRGPWKTAADYLSAIAKREIACIRNHITNEPSLLNFGQKDTAARAAHIHLLEQLLTVIPHILPPPPQICRPVLLHHDLHMDNIFVDSADPTNISGIIDWQATSAAPLFMQARFPSVFDCEDPYPWGAVQPQLPDDFDSLSEQEKAEVNEQHDRIRLKKFYELASRKFNPDIPRAMDAMRNDDDPTSFIFHLLGQTAVDGPIPLQELLIQIYEKWDLICARRGLEKEKHNPPCPFSYTPDEISRYRQTAHLWAEAYNEFSNLLAQVGGKDGWVSHDEFEEALRDLNERKGMLQELRMKVDEVLYVL</sequence>
<evidence type="ECO:0000256" key="6">
    <source>
        <dbReference type="ARBA" id="ARBA00031849"/>
    </source>
</evidence>
<dbReference type="Pfam" id="PF01636">
    <property type="entry name" value="APH"/>
    <property type="match status" value="1"/>
</dbReference>
<gene>
    <name evidence="8" type="ORF">GX50_04776</name>
</gene>
<comment type="caution">
    <text evidence="8">The sequence shown here is derived from an EMBL/GenBank/DDBJ whole genome shotgun (WGS) entry which is preliminary data.</text>
</comment>
<evidence type="ECO:0000256" key="1">
    <source>
        <dbReference type="ARBA" id="ARBA00004173"/>
    </source>
</evidence>
<dbReference type="EMBL" id="PDND01000093">
    <property type="protein sequence ID" value="PGH32412.1"/>
    <property type="molecule type" value="Genomic_DNA"/>
</dbReference>
<dbReference type="PANTHER" id="PTHR36091:SF1">
    <property type="entry name" value="ALTERED INHERITANCE OF MITOCHONDRIA PROTEIN 9, MITOCHONDRIAL"/>
    <property type="match status" value="1"/>
</dbReference>
<evidence type="ECO:0000256" key="2">
    <source>
        <dbReference type="ARBA" id="ARBA00005543"/>
    </source>
</evidence>
<protein>
    <recommendedName>
        <fullName evidence="3">Altered inheritance of mitochondria protein 9, mitochondrial</fullName>
    </recommendedName>
    <alternativeName>
        <fullName evidence="6">Found in mitochondrial proteome protein 29</fullName>
    </alternativeName>
</protein>
<dbReference type="GO" id="GO:0005739">
    <property type="term" value="C:mitochondrion"/>
    <property type="evidence" value="ECO:0007669"/>
    <property type="project" value="UniProtKB-SubCell"/>
</dbReference>
<dbReference type="SUPFAM" id="SSF56112">
    <property type="entry name" value="Protein kinase-like (PK-like)"/>
    <property type="match status" value="1"/>
</dbReference>
<reference evidence="8 9" key="1">
    <citation type="submission" date="2017-10" db="EMBL/GenBank/DDBJ databases">
        <title>Comparative genomics in systemic dimorphic fungi from Ajellomycetaceae.</title>
        <authorList>
            <person name="Munoz J.F."/>
            <person name="Mcewen J.G."/>
            <person name="Clay O.K."/>
            <person name="Cuomo C.A."/>
        </authorList>
    </citation>
    <scope>NUCLEOTIDE SEQUENCE [LARGE SCALE GENOMIC DNA]</scope>
    <source>
        <strain evidence="8 9">UAMH4076</strain>
    </source>
</reference>
<keyword evidence="5" id="KW-0496">Mitochondrion</keyword>
<name>A0A2B7ZHD6_9EURO</name>
<keyword evidence="9" id="KW-1185">Reference proteome</keyword>
<dbReference type="AlphaFoldDB" id="A0A2B7ZHD6"/>
<keyword evidence="4" id="KW-0809">Transit peptide</keyword>
<evidence type="ECO:0000256" key="5">
    <source>
        <dbReference type="ARBA" id="ARBA00023128"/>
    </source>
</evidence>
<comment type="similarity">
    <text evidence="2">Belongs to the AIM9 family.</text>
</comment>
<dbReference type="Proteomes" id="UP000226031">
    <property type="component" value="Unassembled WGS sequence"/>
</dbReference>
<evidence type="ECO:0000256" key="4">
    <source>
        <dbReference type="ARBA" id="ARBA00022946"/>
    </source>
</evidence>
<evidence type="ECO:0000313" key="8">
    <source>
        <dbReference type="EMBL" id="PGH32412.1"/>
    </source>
</evidence>
<evidence type="ECO:0000256" key="3">
    <source>
        <dbReference type="ARBA" id="ARBA00016197"/>
    </source>
</evidence>